<dbReference type="RefSeq" id="WP_133955237.1">
    <property type="nucleotide sequence ID" value="NZ_SORI01000001.1"/>
</dbReference>
<dbReference type="Gene3D" id="3.30.1330.80">
    <property type="entry name" value="Hypothetical protein, similar to alpha- acetolactate decarboxylase, domain 2"/>
    <property type="match status" value="1"/>
</dbReference>
<dbReference type="Pfam" id="PF03479">
    <property type="entry name" value="PCC"/>
    <property type="match status" value="1"/>
</dbReference>
<dbReference type="SUPFAM" id="SSF117856">
    <property type="entry name" value="AF0104/ALDC/Ptd012-like"/>
    <property type="match status" value="1"/>
</dbReference>
<dbReference type="AlphaFoldDB" id="A0A4R8MG69"/>
<reference evidence="2 3" key="1">
    <citation type="submission" date="2019-03" db="EMBL/GenBank/DDBJ databases">
        <title>Genomic Encyclopedia of Type Strains, Phase IV (KMG-IV): sequencing the most valuable type-strain genomes for metagenomic binning, comparative biology and taxonomic classification.</title>
        <authorList>
            <person name="Goeker M."/>
        </authorList>
    </citation>
    <scope>NUCLEOTIDE SEQUENCE [LARGE SCALE GENOMIC DNA]</scope>
    <source>
        <strain evidence="2 3">DSM 25964</strain>
    </source>
</reference>
<evidence type="ECO:0000313" key="3">
    <source>
        <dbReference type="Proteomes" id="UP000295066"/>
    </source>
</evidence>
<sequence length="163" mass="17150">MSAERVSSAPGTISATVLGRIAPGEDLFAAVREICTRHGIRSGHIATMIGSLRSADVVCVTPDPETPGRAVYLEPLRMEGCIELITVAGIIGEDDRGELSVHLHGVLAGSDMKPVAGHLADRGENRVLATAEVVINGFSGAEFVRSFDEETGFVLFKVRPAGP</sequence>
<protein>
    <recommendedName>
        <fullName evidence="1">PPC domain-containing protein</fullName>
    </recommendedName>
</protein>
<proteinExistence type="predicted"/>
<dbReference type="InterPro" id="IPR005175">
    <property type="entry name" value="PPC_dom"/>
</dbReference>
<gene>
    <name evidence="2" type="ORF">C8D99_10196</name>
</gene>
<evidence type="ECO:0000313" key="2">
    <source>
        <dbReference type="EMBL" id="TDY64950.1"/>
    </source>
</evidence>
<organism evidence="2 3">
    <name type="scientific">Aminivibrio pyruvatiphilus</name>
    <dbReference type="NCBI Taxonomy" id="1005740"/>
    <lineage>
        <taxon>Bacteria</taxon>
        <taxon>Thermotogati</taxon>
        <taxon>Synergistota</taxon>
        <taxon>Synergistia</taxon>
        <taxon>Synergistales</taxon>
        <taxon>Aminobacteriaceae</taxon>
        <taxon>Aminivibrio</taxon>
    </lineage>
</organism>
<feature type="domain" description="PPC" evidence="1">
    <location>
        <begin position="11"/>
        <end position="159"/>
    </location>
</feature>
<dbReference type="EMBL" id="SORI01000001">
    <property type="protein sequence ID" value="TDY64950.1"/>
    <property type="molecule type" value="Genomic_DNA"/>
</dbReference>
<dbReference type="Proteomes" id="UP000295066">
    <property type="component" value="Unassembled WGS sequence"/>
</dbReference>
<name>A0A4R8MG69_9BACT</name>
<evidence type="ECO:0000259" key="1">
    <source>
        <dbReference type="PROSITE" id="PS51742"/>
    </source>
</evidence>
<comment type="caution">
    <text evidence="2">The sequence shown here is derived from an EMBL/GenBank/DDBJ whole genome shotgun (WGS) entry which is preliminary data.</text>
</comment>
<dbReference type="PROSITE" id="PS51742">
    <property type="entry name" value="PPC"/>
    <property type="match status" value="1"/>
</dbReference>
<dbReference type="PANTHER" id="PTHR34988:SF1">
    <property type="entry name" value="DNA-BINDING PROTEIN"/>
    <property type="match status" value="1"/>
</dbReference>
<dbReference type="OrthoDB" id="9791702at2"/>
<dbReference type="CDD" id="cd11378">
    <property type="entry name" value="DUF296"/>
    <property type="match status" value="1"/>
</dbReference>
<accession>A0A4R8MG69</accession>
<dbReference type="PANTHER" id="PTHR34988">
    <property type="entry name" value="PROTEIN, PUTATIVE-RELATED"/>
    <property type="match status" value="1"/>
</dbReference>
<keyword evidence="3" id="KW-1185">Reference proteome</keyword>